<reference evidence="9 10" key="1">
    <citation type="submission" date="2019-01" db="EMBL/GenBank/DDBJ databases">
        <authorList>
            <person name="Chen W.-M."/>
        </authorList>
    </citation>
    <scope>NUCLEOTIDE SEQUENCE [LARGE SCALE GENOMIC DNA]</scope>
    <source>
        <strain evidence="9 10">FSY-9</strain>
    </source>
</reference>
<dbReference type="InterPro" id="IPR010998">
    <property type="entry name" value="Integrase_recombinase_N"/>
</dbReference>
<evidence type="ECO:0000256" key="3">
    <source>
        <dbReference type="ARBA" id="ARBA00023125"/>
    </source>
</evidence>
<dbReference type="AlphaFoldDB" id="A0A3S2UT06"/>
<feature type="region of interest" description="Disordered" evidence="6">
    <location>
        <begin position="52"/>
        <end position="81"/>
    </location>
</feature>
<dbReference type="InterPro" id="IPR002104">
    <property type="entry name" value="Integrase_catalytic"/>
</dbReference>
<evidence type="ECO:0000256" key="4">
    <source>
        <dbReference type="ARBA" id="ARBA00023172"/>
    </source>
</evidence>
<dbReference type="Gene3D" id="3.30.160.390">
    <property type="entry name" value="Integrase, DNA-binding domain"/>
    <property type="match status" value="1"/>
</dbReference>
<dbReference type="EMBL" id="SACO01000010">
    <property type="protein sequence ID" value="RVU04122.1"/>
    <property type="molecule type" value="Genomic_DNA"/>
</dbReference>
<dbReference type="GO" id="GO:0015074">
    <property type="term" value="P:DNA integration"/>
    <property type="evidence" value="ECO:0007669"/>
    <property type="project" value="UniProtKB-KW"/>
</dbReference>
<dbReference type="Pfam" id="PF22022">
    <property type="entry name" value="Phage_int_M"/>
    <property type="match status" value="1"/>
</dbReference>
<sequence length="438" mass="47626">MGKLTVTEVRNAKPIIGIDGQPRKRVLVDGMGLMLVVAPSGARNWVLRVQEGKTASGKPRRRDIGLGSADTEGAGRRAFPQNDSRLTELPLMLRKVLTLAEAREKAAALRKLAKAGADPVLERDRERKAIPTFAEAVTATHDALKSGWNDKTAKAFLASLEFHAVPKLGALRVDAIGANDIILALAPIWTEKAVTASKVRHRIGMVLAFAKSRGWRTEAPPDAREMRSGLPKQAAGGHFEAMPYADVPVFIGNELGKELGASRAATLFAILTASRSGAVRKATWEQIDLEAREWHCPADIMKKQRAHDVALSSAAIALLEQYTPKELRSGLIFRGVRDGSLSDMSLTKVLRQAKRGETLHGFRSSFRDWAAERMPHIPFMVAQMALSHAVGSATDRAYLRTDMLEMRRALMEAWGQFAAPSLSVGAGNVVPLQRVSGS</sequence>
<dbReference type="InterPro" id="IPR011010">
    <property type="entry name" value="DNA_brk_join_enz"/>
</dbReference>
<dbReference type="PROSITE" id="PS51898">
    <property type="entry name" value="TYR_RECOMBINASE"/>
    <property type="match status" value="1"/>
</dbReference>
<keyword evidence="3 5" id="KW-0238">DNA-binding</keyword>
<dbReference type="InterPro" id="IPR038488">
    <property type="entry name" value="Integrase_DNA-bd_sf"/>
</dbReference>
<dbReference type="PANTHER" id="PTHR30629">
    <property type="entry name" value="PROPHAGE INTEGRASE"/>
    <property type="match status" value="1"/>
</dbReference>
<dbReference type="InterPro" id="IPR050808">
    <property type="entry name" value="Phage_Integrase"/>
</dbReference>
<dbReference type="SUPFAM" id="SSF56349">
    <property type="entry name" value="DNA breaking-rejoining enzymes"/>
    <property type="match status" value="1"/>
</dbReference>
<organism evidence="9 10">
    <name type="scientific">Novosphingobium umbonatum</name>
    <dbReference type="NCBI Taxonomy" id="1908524"/>
    <lineage>
        <taxon>Bacteria</taxon>
        <taxon>Pseudomonadati</taxon>
        <taxon>Pseudomonadota</taxon>
        <taxon>Alphaproteobacteria</taxon>
        <taxon>Sphingomonadales</taxon>
        <taxon>Sphingomonadaceae</taxon>
        <taxon>Novosphingobium</taxon>
    </lineage>
</organism>
<dbReference type="InterPro" id="IPR044068">
    <property type="entry name" value="CB"/>
</dbReference>
<dbReference type="InterPro" id="IPR013762">
    <property type="entry name" value="Integrase-like_cat_sf"/>
</dbReference>
<comment type="similarity">
    <text evidence="1">Belongs to the 'phage' integrase family.</text>
</comment>
<keyword evidence="4" id="KW-0233">DNA recombination</keyword>
<gene>
    <name evidence="9" type="ORF">EOE18_13205</name>
</gene>
<dbReference type="GO" id="GO:0003677">
    <property type="term" value="F:DNA binding"/>
    <property type="evidence" value="ECO:0007669"/>
    <property type="project" value="UniProtKB-UniRule"/>
</dbReference>
<dbReference type="PANTHER" id="PTHR30629:SF2">
    <property type="entry name" value="PROPHAGE INTEGRASE INTS-RELATED"/>
    <property type="match status" value="1"/>
</dbReference>
<protein>
    <submittedName>
        <fullName evidence="9">Site-specific integrase</fullName>
    </submittedName>
</protein>
<dbReference type="Gene3D" id="1.10.150.130">
    <property type="match status" value="1"/>
</dbReference>
<dbReference type="PROSITE" id="PS51900">
    <property type="entry name" value="CB"/>
    <property type="match status" value="1"/>
</dbReference>
<dbReference type="Pfam" id="PF13356">
    <property type="entry name" value="Arm-DNA-bind_3"/>
    <property type="match status" value="1"/>
</dbReference>
<evidence type="ECO:0000259" key="8">
    <source>
        <dbReference type="PROSITE" id="PS51900"/>
    </source>
</evidence>
<keyword evidence="2" id="KW-0229">DNA integration</keyword>
<evidence type="ECO:0000256" key="1">
    <source>
        <dbReference type="ARBA" id="ARBA00008857"/>
    </source>
</evidence>
<dbReference type="Pfam" id="PF00589">
    <property type="entry name" value="Phage_integrase"/>
    <property type="match status" value="1"/>
</dbReference>
<dbReference type="CDD" id="cd00801">
    <property type="entry name" value="INT_P4_C"/>
    <property type="match status" value="1"/>
</dbReference>
<evidence type="ECO:0000256" key="5">
    <source>
        <dbReference type="PROSITE-ProRule" id="PRU01248"/>
    </source>
</evidence>
<feature type="domain" description="Tyr recombinase" evidence="7">
    <location>
        <begin position="237"/>
        <end position="411"/>
    </location>
</feature>
<evidence type="ECO:0000259" key="7">
    <source>
        <dbReference type="PROSITE" id="PS51898"/>
    </source>
</evidence>
<dbReference type="RefSeq" id="WP_127710262.1">
    <property type="nucleotide sequence ID" value="NZ_SACO01000010.1"/>
</dbReference>
<dbReference type="Proteomes" id="UP000282837">
    <property type="component" value="Unassembled WGS sequence"/>
</dbReference>
<feature type="domain" description="Core-binding (CB)" evidence="8">
    <location>
        <begin position="131"/>
        <end position="211"/>
    </location>
</feature>
<evidence type="ECO:0000313" key="10">
    <source>
        <dbReference type="Proteomes" id="UP000282837"/>
    </source>
</evidence>
<comment type="caution">
    <text evidence="9">The sequence shown here is derived from an EMBL/GenBank/DDBJ whole genome shotgun (WGS) entry which is preliminary data.</text>
</comment>
<dbReference type="Gene3D" id="1.10.443.10">
    <property type="entry name" value="Intergrase catalytic core"/>
    <property type="match status" value="1"/>
</dbReference>
<dbReference type="InterPro" id="IPR053876">
    <property type="entry name" value="Phage_int_M"/>
</dbReference>
<dbReference type="GO" id="GO:0006310">
    <property type="term" value="P:DNA recombination"/>
    <property type="evidence" value="ECO:0007669"/>
    <property type="project" value="UniProtKB-KW"/>
</dbReference>
<proteinExistence type="inferred from homology"/>
<evidence type="ECO:0000256" key="2">
    <source>
        <dbReference type="ARBA" id="ARBA00022908"/>
    </source>
</evidence>
<dbReference type="InterPro" id="IPR025166">
    <property type="entry name" value="Integrase_DNA_bind_dom"/>
</dbReference>
<evidence type="ECO:0000313" key="9">
    <source>
        <dbReference type="EMBL" id="RVU04122.1"/>
    </source>
</evidence>
<accession>A0A3S2UT06</accession>
<keyword evidence="10" id="KW-1185">Reference proteome</keyword>
<dbReference type="OrthoDB" id="7388552at2"/>
<evidence type="ECO:0000256" key="6">
    <source>
        <dbReference type="SAM" id="MobiDB-lite"/>
    </source>
</evidence>
<name>A0A3S2UT06_9SPHN</name>